<dbReference type="Proteomes" id="UP000440367">
    <property type="component" value="Unassembled WGS sequence"/>
</dbReference>
<organism evidence="1 11">
    <name type="scientific">Phytophthora fragariae</name>
    <dbReference type="NCBI Taxonomy" id="53985"/>
    <lineage>
        <taxon>Eukaryota</taxon>
        <taxon>Sar</taxon>
        <taxon>Stramenopiles</taxon>
        <taxon>Oomycota</taxon>
        <taxon>Peronosporomycetes</taxon>
        <taxon>Peronosporales</taxon>
        <taxon>Peronosporaceae</taxon>
        <taxon>Phytophthora</taxon>
    </lineage>
</organism>
<evidence type="ECO:0000313" key="7">
    <source>
        <dbReference type="Proteomes" id="UP000433483"/>
    </source>
</evidence>
<evidence type="ECO:0000313" key="12">
    <source>
        <dbReference type="Proteomes" id="UP000488956"/>
    </source>
</evidence>
<dbReference type="Proteomes" id="UP000488956">
    <property type="component" value="Unassembled WGS sequence"/>
</dbReference>
<dbReference type="EMBL" id="QXGE01002006">
    <property type="protein sequence ID" value="KAE9285883.1"/>
    <property type="molecule type" value="Genomic_DNA"/>
</dbReference>
<dbReference type="EMBL" id="QXGD01002069">
    <property type="protein sequence ID" value="KAE9194155.1"/>
    <property type="molecule type" value="Genomic_DNA"/>
</dbReference>
<evidence type="ECO:0000313" key="6">
    <source>
        <dbReference type="EMBL" id="KAE9285883.1"/>
    </source>
</evidence>
<comment type="caution">
    <text evidence="1">The sequence shown here is derived from an EMBL/GenBank/DDBJ whole genome shotgun (WGS) entry which is preliminary data.</text>
</comment>
<gene>
    <name evidence="6" type="ORF">PF001_g21704</name>
    <name evidence="5" type="ORF">PF002_g23689</name>
    <name evidence="4" type="ORF">PF005_g22574</name>
    <name evidence="3" type="ORF">PF006_g21763</name>
    <name evidence="1" type="ORF">PF007_g22584</name>
    <name evidence="2" type="ORF">PF010_g21688</name>
</gene>
<dbReference type="EMBL" id="QXGA01002044">
    <property type="protein sequence ID" value="KAE9104982.1"/>
    <property type="molecule type" value="Genomic_DNA"/>
</dbReference>
<dbReference type="Proteomes" id="UP000440732">
    <property type="component" value="Unassembled WGS sequence"/>
</dbReference>
<dbReference type="Proteomes" id="UP000433483">
    <property type="component" value="Unassembled WGS sequence"/>
</dbReference>
<evidence type="ECO:0000313" key="9">
    <source>
        <dbReference type="Proteomes" id="UP000440367"/>
    </source>
</evidence>
<evidence type="ECO:0000313" key="1">
    <source>
        <dbReference type="EMBL" id="KAE9081631.1"/>
    </source>
</evidence>
<accession>A0A6A3QRE0</accession>
<name>A0A6A3QRE0_9STRA</name>
<dbReference type="Proteomes" id="UP000441208">
    <property type="component" value="Unassembled WGS sequence"/>
</dbReference>
<evidence type="ECO:0000313" key="4">
    <source>
        <dbReference type="EMBL" id="KAE9182233.1"/>
    </source>
</evidence>
<protein>
    <submittedName>
        <fullName evidence="1">Uncharacterized protein</fullName>
    </submittedName>
</protein>
<reference evidence="7 8" key="1">
    <citation type="submission" date="2018-08" db="EMBL/GenBank/DDBJ databases">
        <title>Genomic investigation of the strawberry pathogen Phytophthora fragariae indicates pathogenicity is determined by transcriptional variation in three key races.</title>
        <authorList>
            <person name="Adams T.M."/>
            <person name="Armitage A.D."/>
            <person name="Sobczyk M.K."/>
            <person name="Bates H.J."/>
            <person name="Dunwell J.M."/>
            <person name="Nellist C.F."/>
            <person name="Harrison R.J."/>
        </authorList>
    </citation>
    <scope>NUCLEOTIDE SEQUENCE [LARGE SCALE GENOMIC DNA]</scope>
    <source>
        <strain evidence="6 8">A4</strain>
        <strain evidence="5 9">BC-1</strain>
        <strain evidence="4 7">NOV-27</strain>
        <strain evidence="3 10">NOV-5</strain>
        <strain evidence="1 11">NOV-71</strain>
        <strain evidence="2 12">ONT-3</strain>
    </source>
</reference>
<dbReference type="EMBL" id="QXFZ01002034">
    <property type="protein sequence ID" value="KAE9081631.1"/>
    <property type="molecule type" value="Genomic_DNA"/>
</dbReference>
<evidence type="ECO:0000313" key="2">
    <source>
        <dbReference type="EMBL" id="KAE9082196.1"/>
    </source>
</evidence>
<evidence type="ECO:0000313" key="5">
    <source>
        <dbReference type="EMBL" id="KAE9194155.1"/>
    </source>
</evidence>
<evidence type="ECO:0000313" key="11">
    <source>
        <dbReference type="Proteomes" id="UP000441208"/>
    </source>
</evidence>
<evidence type="ECO:0000313" key="10">
    <source>
        <dbReference type="Proteomes" id="UP000440732"/>
    </source>
</evidence>
<dbReference type="EMBL" id="QXFX01001985">
    <property type="protein sequence ID" value="KAE9082196.1"/>
    <property type="molecule type" value="Genomic_DNA"/>
</dbReference>
<proteinExistence type="predicted"/>
<sequence length="64" mass="7326">MNNVCDTSLIVMAEMEVTEEALCMHVATYMALKKSTVKMTDSGTRSSLCMVHHVFDEHLEYRKE</sequence>
<dbReference type="EMBL" id="QXGB01002045">
    <property type="protein sequence ID" value="KAE9182233.1"/>
    <property type="molecule type" value="Genomic_DNA"/>
</dbReference>
<dbReference type="Proteomes" id="UP000437068">
    <property type="component" value="Unassembled WGS sequence"/>
</dbReference>
<keyword evidence="7" id="KW-1185">Reference proteome</keyword>
<dbReference type="AlphaFoldDB" id="A0A6A3QRE0"/>
<evidence type="ECO:0000313" key="8">
    <source>
        <dbReference type="Proteomes" id="UP000437068"/>
    </source>
</evidence>
<evidence type="ECO:0000313" key="3">
    <source>
        <dbReference type="EMBL" id="KAE9104982.1"/>
    </source>
</evidence>